<keyword evidence="1" id="KW-0812">Transmembrane</keyword>
<proteinExistence type="predicted"/>
<dbReference type="EMBL" id="JAICCF010000008">
    <property type="protein sequence ID" value="MBW8688352.1"/>
    <property type="molecule type" value="Genomic_DNA"/>
</dbReference>
<keyword evidence="1" id="KW-0472">Membrane</keyword>
<gene>
    <name evidence="2" type="ORF">K1Y79_28715</name>
</gene>
<protein>
    <recommendedName>
        <fullName evidence="4">MerC mercury resistance protein</fullName>
    </recommendedName>
</protein>
<evidence type="ECO:0008006" key="4">
    <source>
        <dbReference type="Google" id="ProtNLM"/>
    </source>
</evidence>
<reference evidence="2 3" key="1">
    <citation type="submission" date="2021-08" db="EMBL/GenBank/DDBJ databases">
        <title>The genome sequence of Chitinophaga sp. B61.</title>
        <authorList>
            <person name="Zhang X."/>
        </authorList>
    </citation>
    <scope>NUCLEOTIDE SEQUENCE [LARGE SCALE GENOMIC DNA]</scope>
    <source>
        <strain evidence="2 3">B61</strain>
    </source>
</reference>
<name>A0ABS7GN20_9BACT</name>
<feature type="transmembrane region" description="Helical" evidence="1">
    <location>
        <begin position="86"/>
        <end position="106"/>
    </location>
</feature>
<comment type="caution">
    <text evidence="2">The sequence shown here is derived from an EMBL/GenBank/DDBJ whole genome shotgun (WGS) entry which is preliminary data.</text>
</comment>
<evidence type="ECO:0000313" key="3">
    <source>
        <dbReference type="Proteomes" id="UP000812961"/>
    </source>
</evidence>
<keyword evidence="1" id="KW-1133">Transmembrane helix</keyword>
<accession>A0ABS7GN20</accession>
<keyword evidence="3" id="KW-1185">Reference proteome</keyword>
<dbReference type="Proteomes" id="UP000812961">
    <property type="component" value="Unassembled WGS sequence"/>
</dbReference>
<feature type="transmembrane region" description="Helical" evidence="1">
    <location>
        <begin position="31"/>
        <end position="51"/>
    </location>
</feature>
<organism evidence="2 3">
    <name type="scientific">Chitinophaga rhizophila</name>
    <dbReference type="NCBI Taxonomy" id="2866212"/>
    <lineage>
        <taxon>Bacteria</taxon>
        <taxon>Pseudomonadati</taxon>
        <taxon>Bacteroidota</taxon>
        <taxon>Chitinophagia</taxon>
        <taxon>Chitinophagales</taxon>
        <taxon>Chitinophagaceae</taxon>
        <taxon>Chitinophaga</taxon>
    </lineage>
</organism>
<feature type="transmembrane region" description="Helical" evidence="1">
    <location>
        <begin position="63"/>
        <end position="80"/>
    </location>
</feature>
<feature type="transmembrane region" description="Helical" evidence="1">
    <location>
        <begin position="7"/>
        <end position="25"/>
    </location>
</feature>
<sequence length="113" mass="12858">MKRLAFIASYILFVCIWCILYYQFIAPVKGTQLVLVLLMASLFYSLIWGLFVSLLQRVIGWKGYGMLLIPLLIIIVFFVGMDRSNFLFICGLIAISELVSFAKIVAHKRKSAS</sequence>
<evidence type="ECO:0000256" key="1">
    <source>
        <dbReference type="SAM" id="Phobius"/>
    </source>
</evidence>
<dbReference type="RefSeq" id="WP_220253679.1">
    <property type="nucleotide sequence ID" value="NZ_JAICCF010000008.1"/>
</dbReference>
<evidence type="ECO:0000313" key="2">
    <source>
        <dbReference type="EMBL" id="MBW8688352.1"/>
    </source>
</evidence>